<name>A0A9P5MM09_9AGAM</name>
<evidence type="ECO:0000256" key="1">
    <source>
        <dbReference type="SAM" id="Phobius"/>
    </source>
</evidence>
<dbReference type="OrthoDB" id="6781668at2759"/>
<gene>
    <name evidence="2" type="ORF">DFH94DRAFT_790394</name>
</gene>
<proteinExistence type="predicted"/>
<organism evidence="2 3">
    <name type="scientific">Russula ochroleuca</name>
    <dbReference type="NCBI Taxonomy" id="152965"/>
    <lineage>
        <taxon>Eukaryota</taxon>
        <taxon>Fungi</taxon>
        <taxon>Dikarya</taxon>
        <taxon>Basidiomycota</taxon>
        <taxon>Agaricomycotina</taxon>
        <taxon>Agaricomycetes</taxon>
        <taxon>Russulales</taxon>
        <taxon>Russulaceae</taxon>
        <taxon>Russula</taxon>
    </lineage>
</organism>
<comment type="caution">
    <text evidence="2">The sequence shown here is derived from an EMBL/GenBank/DDBJ whole genome shotgun (WGS) entry which is preliminary data.</text>
</comment>
<keyword evidence="3" id="KW-1185">Reference proteome</keyword>
<keyword evidence="1" id="KW-1133">Transmembrane helix</keyword>
<dbReference type="Proteomes" id="UP000759537">
    <property type="component" value="Unassembled WGS sequence"/>
</dbReference>
<reference evidence="2" key="1">
    <citation type="submission" date="2019-10" db="EMBL/GenBank/DDBJ databases">
        <authorList>
            <consortium name="DOE Joint Genome Institute"/>
            <person name="Kuo A."/>
            <person name="Miyauchi S."/>
            <person name="Kiss E."/>
            <person name="Drula E."/>
            <person name="Kohler A."/>
            <person name="Sanchez-Garcia M."/>
            <person name="Andreopoulos B."/>
            <person name="Barry K.W."/>
            <person name="Bonito G."/>
            <person name="Buee M."/>
            <person name="Carver A."/>
            <person name="Chen C."/>
            <person name="Cichocki N."/>
            <person name="Clum A."/>
            <person name="Culley D."/>
            <person name="Crous P.W."/>
            <person name="Fauchery L."/>
            <person name="Girlanda M."/>
            <person name="Hayes R."/>
            <person name="Keri Z."/>
            <person name="LaButti K."/>
            <person name="Lipzen A."/>
            <person name="Lombard V."/>
            <person name="Magnuson J."/>
            <person name="Maillard F."/>
            <person name="Morin E."/>
            <person name="Murat C."/>
            <person name="Nolan M."/>
            <person name="Ohm R."/>
            <person name="Pangilinan J."/>
            <person name="Pereira M."/>
            <person name="Perotto S."/>
            <person name="Peter M."/>
            <person name="Riley R."/>
            <person name="Sitrit Y."/>
            <person name="Stielow B."/>
            <person name="Szollosi G."/>
            <person name="Zifcakova L."/>
            <person name="Stursova M."/>
            <person name="Spatafora J.W."/>
            <person name="Tedersoo L."/>
            <person name="Vaario L.-M."/>
            <person name="Yamada A."/>
            <person name="Yan M."/>
            <person name="Wang P."/>
            <person name="Xu J."/>
            <person name="Bruns T."/>
            <person name="Baldrian P."/>
            <person name="Vilgalys R."/>
            <person name="Henrissat B."/>
            <person name="Grigoriev I.V."/>
            <person name="Hibbett D."/>
            <person name="Nagy L.G."/>
            <person name="Martin F.M."/>
        </authorList>
    </citation>
    <scope>NUCLEOTIDE SEQUENCE</scope>
    <source>
        <strain evidence="2">Prilba</strain>
    </source>
</reference>
<evidence type="ECO:0000313" key="2">
    <source>
        <dbReference type="EMBL" id="KAF8460709.1"/>
    </source>
</evidence>
<keyword evidence="1" id="KW-0812">Transmembrane</keyword>
<sequence>MTRLFSVLIVLPVGVKNHMSFMAFILSVVIGVLVFDYLVWTRRHRQHLVTSFHVEKTCADLLALKDIPLPSRSCVLPYAVCELMSADMFLISVAVWSTLQHAWSAMTLMDVVGKAGRVLMRRLWDQVYTGVVPRTG</sequence>
<accession>A0A9P5MM09</accession>
<feature type="transmembrane region" description="Helical" evidence="1">
    <location>
        <begin position="20"/>
        <end position="40"/>
    </location>
</feature>
<dbReference type="AlphaFoldDB" id="A0A9P5MM09"/>
<reference evidence="2" key="2">
    <citation type="journal article" date="2020" name="Nat. Commun.">
        <title>Large-scale genome sequencing of mycorrhizal fungi provides insights into the early evolution of symbiotic traits.</title>
        <authorList>
            <person name="Miyauchi S."/>
            <person name="Kiss E."/>
            <person name="Kuo A."/>
            <person name="Drula E."/>
            <person name="Kohler A."/>
            <person name="Sanchez-Garcia M."/>
            <person name="Morin E."/>
            <person name="Andreopoulos B."/>
            <person name="Barry K.W."/>
            <person name="Bonito G."/>
            <person name="Buee M."/>
            <person name="Carver A."/>
            <person name="Chen C."/>
            <person name="Cichocki N."/>
            <person name="Clum A."/>
            <person name="Culley D."/>
            <person name="Crous P.W."/>
            <person name="Fauchery L."/>
            <person name="Girlanda M."/>
            <person name="Hayes R.D."/>
            <person name="Keri Z."/>
            <person name="LaButti K."/>
            <person name="Lipzen A."/>
            <person name="Lombard V."/>
            <person name="Magnuson J."/>
            <person name="Maillard F."/>
            <person name="Murat C."/>
            <person name="Nolan M."/>
            <person name="Ohm R.A."/>
            <person name="Pangilinan J."/>
            <person name="Pereira M.F."/>
            <person name="Perotto S."/>
            <person name="Peter M."/>
            <person name="Pfister S."/>
            <person name="Riley R."/>
            <person name="Sitrit Y."/>
            <person name="Stielow J.B."/>
            <person name="Szollosi G."/>
            <person name="Zifcakova L."/>
            <person name="Stursova M."/>
            <person name="Spatafora J.W."/>
            <person name="Tedersoo L."/>
            <person name="Vaario L.M."/>
            <person name="Yamada A."/>
            <person name="Yan M."/>
            <person name="Wang P."/>
            <person name="Xu J."/>
            <person name="Bruns T."/>
            <person name="Baldrian P."/>
            <person name="Vilgalys R."/>
            <person name="Dunand C."/>
            <person name="Henrissat B."/>
            <person name="Grigoriev I.V."/>
            <person name="Hibbett D."/>
            <person name="Nagy L.G."/>
            <person name="Martin F.M."/>
        </authorList>
    </citation>
    <scope>NUCLEOTIDE SEQUENCE</scope>
    <source>
        <strain evidence="2">Prilba</strain>
    </source>
</reference>
<keyword evidence="1" id="KW-0472">Membrane</keyword>
<protein>
    <submittedName>
        <fullName evidence="2">Uncharacterized protein</fullName>
    </submittedName>
</protein>
<evidence type="ECO:0000313" key="3">
    <source>
        <dbReference type="Proteomes" id="UP000759537"/>
    </source>
</evidence>
<dbReference type="EMBL" id="WHVB01000160">
    <property type="protein sequence ID" value="KAF8460709.1"/>
    <property type="molecule type" value="Genomic_DNA"/>
</dbReference>